<evidence type="ECO:0000313" key="3">
    <source>
        <dbReference type="EMBL" id="KAB7842804.1"/>
    </source>
</evidence>
<dbReference type="InterPro" id="IPR025196">
    <property type="entry name" value="DUF4126"/>
</dbReference>
<gene>
    <name evidence="3" type="ORF">FRZ00_19195</name>
</gene>
<keyword evidence="4" id="KW-1185">Reference proteome</keyword>
<dbReference type="EMBL" id="VOKX01000036">
    <property type="protein sequence ID" value="KAB7842804.1"/>
    <property type="molecule type" value="Genomic_DNA"/>
</dbReference>
<dbReference type="Pfam" id="PF13548">
    <property type="entry name" value="DUF4126"/>
    <property type="match status" value="1"/>
</dbReference>
<dbReference type="OrthoDB" id="181455at2"/>
<accession>A0A5N5W5E3</accession>
<keyword evidence="1" id="KW-1133">Transmembrane helix</keyword>
<dbReference type="Proteomes" id="UP000327000">
    <property type="component" value="Unassembled WGS sequence"/>
</dbReference>
<keyword evidence="1" id="KW-0472">Membrane</keyword>
<organism evidence="3 4">
    <name type="scientific">Streptomyces mobaraensis</name>
    <name type="common">Streptoverticillium mobaraense</name>
    <dbReference type="NCBI Taxonomy" id="35621"/>
    <lineage>
        <taxon>Bacteria</taxon>
        <taxon>Bacillati</taxon>
        <taxon>Actinomycetota</taxon>
        <taxon>Actinomycetes</taxon>
        <taxon>Kitasatosporales</taxon>
        <taxon>Streptomycetaceae</taxon>
        <taxon>Streptomyces</taxon>
    </lineage>
</organism>
<reference evidence="3 4" key="1">
    <citation type="journal article" date="2019" name="Microb. Cell Fact.">
        <title>Exploring novel herbicidin analogues by transcriptional regulator overexpression and MS/MS molecular networking.</title>
        <authorList>
            <person name="Shi Y."/>
            <person name="Gu R."/>
            <person name="Li Y."/>
            <person name="Wang X."/>
            <person name="Ren W."/>
            <person name="Li X."/>
            <person name="Wang L."/>
            <person name="Xie Y."/>
            <person name="Hong B."/>
        </authorList>
    </citation>
    <scope>NUCLEOTIDE SEQUENCE [LARGE SCALE GENOMIC DNA]</scope>
    <source>
        <strain evidence="3 4">US-43</strain>
    </source>
</reference>
<evidence type="ECO:0000256" key="1">
    <source>
        <dbReference type="SAM" id="Phobius"/>
    </source>
</evidence>
<feature type="transmembrane region" description="Helical" evidence="1">
    <location>
        <begin position="159"/>
        <end position="177"/>
    </location>
</feature>
<evidence type="ECO:0000259" key="2">
    <source>
        <dbReference type="Pfam" id="PF13548"/>
    </source>
</evidence>
<comment type="caution">
    <text evidence="3">The sequence shown here is derived from an EMBL/GenBank/DDBJ whole genome shotgun (WGS) entry which is preliminary data.</text>
</comment>
<protein>
    <submittedName>
        <fullName evidence="3">DUF4126 domain-containing protein</fullName>
    </submittedName>
</protein>
<feature type="domain" description="DUF4126" evidence="2">
    <location>
        <begin position="6"/>
        <end position="170"/>
    </location>
</feature>
<keyword evidence="1" id="KW-0812">Transmembrane</keyword>
<proteinExistence type="predicted"/>
<feature type="transmembrane region" description="Helical" evidence="1">
    <location>
        <begin position="12"/>
        <end position="33"/>
    </location>
</feature>
<name>A0A5N5W5E3_STRMB</name>
<dbReference type="RefSeq" id="WP_152264319.1">
    <property type="nucleotide sequence ID" value="NZ_VOKX01000036.1"/>
</dbReference>
<sequence length="203" mass="21058">MSVLPMVFTSGWASGINAYAVVLLLGLFGRAGVGGDVPEALQRPEVLIAAGVLFLCEAVADKIPYVDTVWDAVHTLVRPACGAMVGALLAGQSDGSLSEAAYGALGGTTALVMHLVKMSTRMAVNTSPEPLSNILLSAAEDLGVAALVVFALFHPAVAAGIAGTLLVLGIGTVVVLWRRVRAFLRRRKERKAARREGRATAPA</sequence>
<dbReference type="AlphaFoldDB" id="A0A5N5W5E3"/>
<evidence type="ECO:0000313" key="4">
    <source>
        <dbReference type="Proteomes" id="UP000327000"/>
    </source>
</evidence>